<feature type="domain" description="4Fe-4S ferredoxin-type" evidence="8">
    <location>
        <begin position="31"/>
        <end position="61"/>
    </location>
</feature>
<dbReference type="EMBL" id="JAGGLM010000019">
    <property type="protein sequence ID" value="MBP2033698.1"/>
    <property type="molecule type" value="Genomic_DNA"/>
</dbReference>
<dbReference type="PANTHER" id="PTHR43687">
    <property type="entry name" value="ADENYLYLSULFATE REDUCTASE, BETA SUBUNIT"/>
    <property type="match status" value="1"/>
</dbReference>
<proteinExistence type="predicted"/>
<dbReference type="Gene3D" id="3.30.70.20">
    <property type="match status" value="1"/>
</dbReference>
<dbReference type="InterPro" id="IPR017900">
    <property type="entry name" value="4Fe4S_Fe_S_CS"/>
</dbReference>
<accession>A0ABS4KUH9</accession>
<dbReference type="Proteomes" id="UP001519307">
    <property type="component" value="Unassembled WGS sequence"/>
</dbReference>
<keyword evidence="4" id="KW-0677">Repeat</keyword>
<comment type="caution">
    <text evidence="9">The sequence shown here is derived from an EMBL/GenBank/DDBJ whole genome shotgun (WGS) entry which is preliminary data.</text>
</comment>
<evidence type="ECO:0000256" key="7">
    <source>
        <dbReference type="ARBA" id="ARBA00023014"/>
    </source>
</evidence>
<dbReference type="Pfam" id="PF12838">
    <property type="entry name" value="Fer4_7"/>
    <property type="match status" value="1"/>
</dbReference>
<gene>
    <name evidence="9" type="ORF">J2Z42_002405</name>
</gene>
<dbReference type="PROSITE" id="PS00198">
    <property type="entry name" value="4FE4S_FER_1"/>
    <property type="match status" value="1"/>
</dbReference>
<dbReference type="RefSeq" id="WP_209702957.1">
    <property type="nucleotide sequence ID" value="NZ_JAGGLM010000019.1"/>
</dbReference>
<dbReference type="GO" id="GO:0009973">
    <property type="term" value="F:adenylyl-sulfate reductase activity"/>
    <property type="evidence" value="ECO:0007669"/>
    <property type="project" value="UniProtKB-EC"/>
</dbReference>
<evidence type="ECO:0000313" key="10">
    <source>
        <dbReference type="Proteomes" id="UP001519307"/>
    </source>
</evidence>
<organism evidence="9 10">
    <name type="scientific">Clostridium algifaecis</name>
    <dbReference type="NCBI Taxonomy" id="1472040"/>
    <lineage>
        <taxon>Bacteria</taxon>
        <taxon>Bacillati</taxon>
        <taxon>Bacillota</taxon>
        <taxon>Clostridia</taxon>
        <taxon>Eubacteriales</taxon>
        <taxon>Clostridiaceae</taxon>
        <taxon>Clostridium</taxon>
    </lineage>
</organism>
<dbReference type="InterPro" id="IPR017896">
    <property type="entry name" value="4Fe4S_Fe-S-bd"/>
</dbReference>
<evidence type="ECO:0000313" key="9">
    <source>
        <dbReference type="EMBL" id="MBP2033698.1"/>
    </source>
</evidence>
<keyword evidence="7" id="KW-0411">Iron-sulfur</keyword>
<evidence type="ECO:0000256" key="6">
    <source>
        <dbReference type="ARBA" id="ARBA00023004"/>
    </source>
</evidence>
<feature type="domain" description="4Fe-4S ferredoxin-type" evidence="8">
    <location>
        <begin position="1"/>
        <end position="30"/>
    </location>
</feature>
<keyword evidence="3" id="KW-0479">Metal-binding</keyword>
<keyword evidence="2" id="KW-0004">4Fe-4S</keyword>
<dbReference type="SUPFAM" id="SSF54862">
    <property type="entry name" value="4Fe-4S ferredoxins"/>
    <property type="match status" value="1"/>
</dbReference>
<sequence length="103" mass="11794">MSIKIDSDKCIGCFRCMSVCPGNLIYKNREGKAYIKYEKDCWGCTACVKECKNNAINYYLGADLGGNGAYLYTTQNKEELKWHINKDGKEVLINTNRKESNKY</sequence>
<keyword evidence="10" id="KW-1185">Reference proteome</keyword>
<name>A0ABS4KUH9_9CLOT</name>
<reference evidence="9 10" key="1">
    <citation type="submission" date="2021-03" db="EMBL/GenBank/DDBJ databases">
        <title>Genomic Encyclopedia of Type Strains, Phase IV (KMG-IV): sequencing the most valuable type-strain genomes for metagenomic binning, comparative biology and taxonomic classification.</title>
        <authorList>
            <person name="Goeker M."/>
        </authorList>
    </citation>
    <scope>NUCLEOTIDE SEQUENCE [LARGE SCALE GENOMIC DNA]</scope>
    <source>
        <strain evidence="9 10">DSM 28783</strain>
    </source>
</reference>
<evidence type="ECO:0000256" key="4">
    <source>
        <dbReference type="ARBA" id="ARBA00022737"/>
    </source>
</evidence>
<dbReference type="EC" id="1.8.99.2" evidence="9"/>
<dbReference type="InterPro" id="IPR050572">
    <property type="entry name" value="Fe-S_Ferredoxin"/>
</dbReference>
<keyword evidence="1" id="KW-0813">Transport</keyword>
<evidence type="ECO:0000259" key="8">
    <source>
        <dbReference type="PROSITE" id="PS51379"/>
    </source>
</evidence>
<keyword evidence="5" id="KW-0249">Electron transport</keyword>
<evidence type="ECO:0000256" key="3">
    <source>
        <dbReference type="ARBA" id="ARBA00022723"/>
    </source>
</evidence>
<keyword evidence="6" id="KW-0408">Iron</keyword>
<dbReference type="PROSITE" id="PS51379">
    <property type="entry name" value="4FE4S_FER_2"/>
    <property type="match status" value="2"/>
</dbReference>
<evidence type="ECO:0000256" key="5">
    <source>
        <dbReference type="ARBA" id="ARBA00022982"/>
    </source>
</evidence>
<evidence type="ECO:0000256" key="1">
    <source>
        <dbReference type="ARBA" id="ARBA00022448"/>
    </source>
</evidence>
<evidence type="ECO:0000256" key="2">
    <source>
        <dbReference type="ARBA" id="ARBA00022485"/>
    </source>
</evidence>
<keyword evidence="9" id="KW-0560">Oxidoreductase</keyword>
<protein>
    <submittedName>
        <fullName evidence="9">Adenylylsulfate reductase subunit B</fullName>
        <ecNumber evidence="9">1.8.99.2</ecNumber>
    </submittedName>
</protein>
<dbReference type="PANTHER" id="PTHR43687:SF6">
    <property type="entry name" value="L-ASPARTATE SEMIALDEHYDE SULFURTRANSFERASE IRON-SULFUR SUBUNIT"/>
    <property type="match status" value="1"/>
</dbReference>